<dbReference type="SUPFAM" id="SSF52283">
    <property type="entry name" value="Formate/glycerate dehydrogenase catalytic domain-like"/>
    <property type="match status" value="1"/>
</dbReference>
<dbReference type="InterPro" id="IPR006139">
    <property type="entry name" value="D-isomer_2_OHA_DH_cat_dom"/>
</dbReference>
<reference evidence="6 7" key="1">
    <citation type="submission" date="2018-08" db="EMBL/GenBank/DDBJ databases">
        <title>Genomic Encyclopedia of Type Strains, Phase III (KMG-III): the genomes of soil and plant-associated and newly described type strains.</title>
        <authorList>
            <person name="Whitman W."/>
        </authorList>
    </citation>
    <scope>NUCLEOTIDE SEQUENCE [LARGE SCALE GENOMIC DNA]</scope>
    <source>
        <strain evidence="6 7">CGMCC 1.10966</strain>
    </source>
</reference>
<dbReference type="InterPro" id="IPR050418">
    <property type="entry name" value="D-iso_2-hydroxyacid_DH_PdxB"/>
</dbReference>
<dbReference type="PANTHER" id="PTHR43761">
    <property type="entry name" value="D-ISOMER SPECIFIC 2-HYDROXYACID DEHYDROGENASE FAMILY PROTEIN (AFU_ORTHOLOGUE AFUA_1G13630)"/>
    <property type="match status" value="1"/>
</dbReference>
<dbReference type="CDD" id="cd12162">
    <property type="entry name" value="2-Hacid_dh_4"/>
    <property type="match status" value="1"/>
</dbReference>
<sequence>MKIVVLDGYTLNPGDLNWDEISSLGELVVYERTAREDIVSRAQDAEIVLTNKTPMSAETLGQLPQLRYIGVLATGYNIIDTAAAAGRGIVVTNVPDYSTHSVVQLVFALLLAHASQASAHSDAVHRGQWANCPDFSFTLSPLLELSGKTFGIIGYGQIGQQVARTALAFGMQVIVHTRTIKSVPGLEAVRFVEREELFASADFVSLHSPLTPDTTGIVNSSTLDLMKRSAFLINTARGGHVVEADLAEALSNGRIAGAGLDVLSVEPPPADNPLLHAANCIITPHIAWATVEARSRLMAIAANNLRGFLRADIQNQVN</sequence>
<dbReference type="AlphaFoldDB" id="A0A3D9SEK3"/>
<dbReference type="Pfam" id="PF00389">
    <property type="entry name" value="2-Hacid_dh"/>
    <property type="match status" value="1"/>
</dbReference>
<evidence type="ECO:0000313" key="6">
    <source>
        <dbReference type="EMBL" id="REE94358.1"/>
    </source>
</evidence>
<dbReference type="RefSeq" id="WP_116187094.1">
    <property type="nucleotide sequence ID" value="NZ_QTTN01000001.1"/>
</dbReference>
<evidence type="ECO:0000256" key="3">
    <source>
        <dbReference type="ARBA" id="ARBA00023027"/>
    </source>
</evidence>
<dbReference type="SUPFAM" id="SSF51735">
    <property type="entry name" value="NAD(P)-binding Rossmann-fold domains"/>
    <property type="match status" value="1"/>
</dbReference>
<comment type="caution">
    <text evidence="6">The sequence shown here is derived from an EMBL/GenBank/DDBJ whole genome shotgun (WGS) entry which is preliminary data.</text>
</comment>
<feature type="domain" description="S-adenosyl-L-homocysteine hydrolase NAD binding" evidence="5">
    <location>
        <begin position="138"/>
        <end position="305"/>
    </location>
</feature>
<organism evidence="6 7">
    <name type="scientific">Paenibacillus taihuensis</name>
    <dbReference type="NCBI Taxonomy" id="1156355"/>
    <lineage>
        <taxon>Bacteria</taxon>
        <taxon>Bacillati</taxon>
        <taxon>Bacillota</taxon>
        <taxon>Bacilli</taxon>
        <taxon>Bacillales</taxon>
        <taxon>Paenibacillaceae</taxon>
        <taxon>Paenibacillus</taxon>
    </lineage>
</organism>
<keyword evidence="3" id="KW-0520">NAD</keyword>
<dbReference type="EMBL" id="QTTN01000001">
    <property type="protein sequence ID" value="REE94358.1"/>
    <property type="molecule type" value="Genomic_DNA"/>
</dbReference>
<dbReference type="FunFam" id="3.40.50.720:FF:000203">
    <property type="entry name" value="D-3-phosphoglycerate dehydrogenase (SerA)"/>
    <property type="match status" value="1"/>
</dbReference>
<evidence type="ECO:0000313" key="7">
    <source>
        <dbReference type="Proteomes" id="UP000256304"/>
    </source>
</evidence>
<keyword evidence="2 4" id="KW-0560">Oxidoreductase</keyword>
<name>A0A3D9SEK3_9BACL</name>
<dbReference type="InterPro" id="IPR006140">
    <property type="entry name" value="D-isomer_DH_NAD-bd"/>
</dbReference>
<dbReference type="InterPro" id="IPR029753">
    <property type="entry name" value="D-isomer_DH_CS"/>
</dbReference>
<evidence type="ECO:0000259" key="5">
    <source>
        <dbReference type="SMART" id="SM00997"/>
    </source>
</evidence>
<dbReference type="SMART" id="SM00997">
    <property type="entry name" value="AdoHcyase_NAD"/>
    <property type="match status" value="1"/>
</dbReference>
<proteinExistence type="inferred from homology"/>
<dbReference type="InterPro" id="IPR036291">
    <property type="entry name" value="NAD(P)-bd_dom_sf"/>
</dbReference>
<dbReference type="GO" id="GO:0051287">
    <property type="term" value="F:NAD binding"/>
    <property type="evidence" value="ECO:0007669"/>
    <property type="project" value="InterPro"/>
</dbReference>
<evidence type="ECO:0000256" key="1">
    <source>
        <dbReference type="ARBA" id="ARBA00005854"/>
    </source>
</evidence>
<dbReference type="PROSITE" id="PS00671">
    <property type="entry name" value="D_2_HYDROXYACID_DH_3"/>
    <property type="match status" value="1"/>
</dbReference>
<evidence type="ECO:0000256" key="2">
    <source>
        <dbReference type="ARBA" id="ARBA00023002"/>
    </source>
</evidence>
<gene>
    <name evidence="6" type="ORF">A8990_101152</name>
</gene>
<accession>A0A3D9SEK3</accession>
<dbReference type="PANTHER" id="PTHR43761:SF1">
    <property type="entry name" value="D-ISOMER SPECIFIC 2-HYDROXYACID DEHYDROGENASE CATALYTIC DOMAIN-CONTAINING PROTEIN-RELATED"/>
    <property type="match status" value="1"/>
</dbReference>
<dbReference type="Proteomes" id="UP000256304">
    <property type="component" value="Unassembled WGS sequence"/>
</dbReference>
<dbReference type="Gene3D" id="3.40.50.720">
    <property type="entry name" value="NAD(P)-binding Rossmann-like Domain"/>
    <property type="match status" value="2"/>
</dbReference>
<dbReference type="GO" id="GO:0016616">
    <property type="term" value="F:oxidoreductase activity, acting on the CH-OH group of donors, NAD or NADP as acceptor"/>
    <property type="evidence" value="ECO:0007669"/>
    <property type="project" value="InterPro"/>
</dbReference>
<dbReference type="InterPro" id="IPR015878">
    <property type="entry name" value="Ado_hCys_hydrolase_NAD-bd"/>
</dbReference>
<protein>
    <submittedName>
        <fullName evidence="6">Glycerate dehydrogenase</fullName>
    </submittedName>
</protein>
<dbReference type="Pfam" id="PF02826">
    <property type="entry name" value="2-Hacid_dh_C"/>
    <property type="match status" value="1"/>
</dbReference>
<evidence type="ECO:0000256" key="4">
    <source>
        <dbReference type="RuleBase" id="RU003719"/>
    </source>
</evidence>
<keyword evidence="7" id="KW-1185">Reference proteome</keyword>
<dbReference type="OrthoDB" id="9805416at2"/>
<comment type="similarity">
    <text evidence="1 4">Belongs to the D-isomer specific 2-hydroxyacid dehydrogenase family.</text>
</comment>
<dbReference type="PROSITE" id="PS00670">
    <property type="entry name" value="D_2_HYDROXYACID_DH_2"/>
    <property type="match status" value="1"/>
</dbReference>